<dbReference type="PROSITE" id="PS50893">
    <property type="entry name" value="ABC_TRANSPORTER_2"/>
    <property type="match status" value="1"/>
</dbReference>
<dbReference type="InterPro" id="IPR017871">
    <property type="entry name" value="ABC_transporter-like_CS"/>
</dbReference>
<reference evidence="6" key="2">
    <citation type="journal article" date="2021" name="PeerJ">
        <title>Extensive microbial diversity within the chicken gut microbiome revealed by metagenomics and culture.</title>
        <authorList>
            <person name="Gilroy R."/>
            <person name="Ravi A."/>
            <person name="Getino M."/>
            <person name="Pursley I."/>
            <person name="Horton D.L."/>
            <person name="Alikhan N.F."/>
            <person name="Baker D."/>
            <person name="Gharbi K."/>
            <person name="Hall N."/>
            <person name="Watson M."/>
            <person name="Adriaenssens E.M."/>
            <person name="Foster-Nyarko E."/>
            <person name="Jarju S."/>
            <person name="Secka A."/>
            <person name="Antonio M."/>
            <person name="Oren A."/>
            <person name="Chaudhuri R.R."/>
            <person name="La Ragione R."/>
            <person name="Hildebrand F."/>
            <person name="Pallen M.J."/>
        </authorList>
    </citation>
    <scope>NUCLEOTIDE SEQUENCE</scope>
    <source>
        <strain evidence="6">7293</strain>
    </source>
</reference>
<dbReference type="InterPro" id="IPR003439">
    <property type="entry name" value="ABC_transporter-like_ATP-bd"/>
</dbReference>
<feature type="domain" description="ABC transporter" evidence="5">
    <location>
        <begin position="3"/>
        <end position="238"/>
    </location>
</feature>
<name>A0A9D9E109_9SPIO</name>
<organism evidence="6 7">
    <name type="scientific">Candidatus Ornithospirochaeta stercoripullorum</name>
    <dbReference type="NCBI Taxonomy" id="2840899"/>
    <lineage>
        <taxon>Bacteria</taxon>
        <taxon>Pseudomonadati</taxon>
        <taxon>Spirochaetota</taxon>
        <taxon>Spirochaetia</taxon>
        <taxon>Spirochaetales</taxon>
        <taxon>Spirochaetaceae</taxon>
        <taxon>Spirochaetaceae incertae sedis</taxon>
        <taxon>Candidatus Ornithospirochaeta</taxon>
    </lineage>
</organism>
<comment type="caution">
    <text evidence="6">The sequence shown here is derived from an EMBL/GenBank/DDBJ whole genome shotgun (WGS) entry which is preliminary data.</text>
</comment>
<evidence type="ECO:0000313" key="7">
    <source>
        <dbReference type="Proteomes" id="UP000823615"/>
    </source>
</evidence>
<dbReference type="InterPro" id="IPR027417">
    <property type="entry name" value="P-loop_NTPase"/>
</dbReference>
<dbReference type="SUPFAM" id="SSF52540">
    <property type="entry name" value="P-loop containing nucleoside triphosphate hydrolases"/>
    <property type="match status" value="1"/>
</dbReference>
<dbReference type="PROSITE" id="PS00211">
    <property type="entry name" value="ABC_TRANSPORTER_1"/>
    <property type="match status" value="1"/>
</dbReference>
<dbReference type="PANTHER" id="PTHR42734:SF6">
    <property type="entry name" value="MOLYBDATE IMPORT ATP-BINDING PROTEIN MOLC"/>
    <property type="match status" value="1"/>
</dbReference>
<proteinExistence type="inferred from homology"/>
<dbReference type="AlphaFoldDB" id="A0A9D9E109"/>
<dbReference type="EMBL" id="JADIMT010000109">
    <property type="protein sequence ID" value="MBO8437231.1"/>
    <property type="molecule type" value="Genomic_DNA"/>
</dbReference>
<sequence length="257" mass="28269">MLLEASGLSFSYGKRKVLEHISFNLAAGTSTALLGRNGSGKTTLMRILLGFIRQDSGKIMIDSRDACDMSSKERASAIAYIPQSTSTVYSYSVLDAVMMGRAPSLTIFQRPGKKDEEKAEEVLEMLGIAQLKKRSINALSGGERQLVLIARALTQDAKILLLDEPTASLDYSNQLLVMETAEHLREKGYALLFSTHSPEQALMNATGIMILKDSELVFNGKPDALLDGNILQELYDRKLCIRKIDTGHAERIVCIPE</sequence>
<protein>
    <submittedName>
        <fullName evidence="6">ABC transporter ATP-binding protein</fullName>
    </submittedName>
</protein>
<dbReference type="Proteomes" id="UP000823615">
    <property type="component" value="Unassembled WGS sequence"/>
</dbReference>
<comment type="similarity">
    <text evidence="1">Belongs to the ABC transporter superfamily.</text>
</comment>
<dbReference type="SMART" id="SM00382">
    <property type="entry name" value="AAA"/>
    <property type="match status" value="1"/>
</dbReference>
<reference evidence="6" key="1">
    <citation type="submission" date="2020-10" db="EMBL/GenBank/DDBJ databases">
        <authorList>
            <person name="Gilroy R."/>
        </authorList>
    </citation>
    <scope>NUCLEOTIDE SEQUENCE</scope>
    <source>
        <strain evidence="6">7293</strain>
    </source>
</reference>
<dbReference type="InterPro" id="IPR003593">
    <property type="entry name" value="AAA+_ATPase"/>
</dbReference>
<dbReference type="GO" id="GO:0016887">
    <property type="term" value="F:ATP hydrolysis activity"/>
    <property type="evidence" value="ECO:0007669"/>
    <property type="project" value="InterPro"/>
</dbReference>
<dbReference type="PANTHER" id="PTHR42734">
    <property type="entry name" value="METAL TRANSPORT SYSTEM ATP-BINDING PROTEIN TM_0124-RELATED"/>
    <property type="match status" value="1"/>
</dbReference>
<dbReference type="Gene3D" id="3.40.50.300">
    <property type="entry name" value="P-loop containing nucleotide triphosphate hydrolases"/>
    <property type="match status" value="1"/>
</dbReference>
<dbReference type="GO" id="GO:0005524">
    <property type="term" value="F:ATP binding"/>
    <property type="evidence" value="ECO:0007669"/>
    <property type="project" value="UniProtKB-KW"/>
</dbReference>
<evidence type="ECO:0000256" key="4">
    <source>
        <dbReference type="ARBA" id="ARBA00022840"/>
    </source>
</evidence>
<evidence type="ECO:0000313" key="6">
    <source>
        <dbReference type="EMBL" id="MBO8437231.1"/>
    </source>
</evidence>
<evidence type="ECO:0000259" key="5">
    <source>
        <dbReference type="PROSITE" id="PS50893"/>
    </source>
</evidence>
<evidence type="ECO:0000256" key="1">
    <source>
        <dbReference type="ARBA" id="ARBA00005417"/>
    </source>
</evidence>
<gene>
    <name evidence="6" type="ORF">IAA97_09705</name>
</gene>
<evidence type="ECO:0000256" key="2">
    <source>
        <dbReference type="ARBA" id="ARBA00022448"/>
    </source>
</evidence>
<dbReference type="Pfam" id="PF00005">
    <property type="entry name" value="ABC_tran"/>
    <property type="match status" value="1"/>
</dbReference>
<dbReference type="FunFam" id="3.40.50.300:FF:000134">
    <property type="entry name" value="Iron-enterobactin ABC transporter ATP-binding protein"/>
    <property type="match status" value="1"/>
</dbReference>
<accession>A0A9D9E109</accession>
<dbReference type="InterPro" id="IPR050153">
    <property type="entry name" value="Metal_Ion_Import_ABC"/>
</dbReference>
<keyword evidence="4 6" id="KW-0067">ATP-binding</keyword>
<keyword evidence="2" id="KW-0813">Transport</keyword>
<keyword evidence="3" id="KW-0547">Nucleotide-binding</keyword>
<evidence type="ECO:0000256" key="3">
    <source>
        <dbReference type="ARBA" id="ARBA00022741"/>
    </source>
</evidence>